<accession>A0ACC2QRT9</accession>
<protein>
    <submittedName>
        <fullName evidence="1">Uncharacterized protein</fullName>
    </submittedName>
</protein>
<evidence type="ECO:0000313" key="1">
    <source>
        <dbReference type="EMBL" id="KAJ8721005.1"/>
    </source>
</evidence>
<comment type="caution">
    <text evidence="1">The sequence shown here is derived from an EMBL/GenBank/DDBJ whole genome shotgun (WGS) entry which is preliminary data.</text>
</comment>
<dbReference type="EMBL" id="CM056795">
    <property type="protein sequence ID" value="KAJ8721005.1"/>
    <property type="molecule type" value="Genomic_DNA"/>
</dbReference>
<sequence length="554" mass="64373">MKGEAYLGYRRDKDTNIKKKVYHDTLRPARSMNPACDSTFCTRSKLRNCNNIHADKRMELFETFWKKMSWEQRRIYVCCHVIANHKKITKNPQSSRSKTLAYFLTIDNIRHQVCKKMFLNTLGIKDWFVRYWLDKTNAAMPPHSELSRNASRLKKKNSAHEFVESFLNSLPKMPSHYCRSNTTRQYLEPLFQNMSQLYKEYTNKCDYESAECLSRRAFDNIFMKLNLSLFRPKKDRCDVCCGHEAGNISDAEIALHSERKEQARQEKEQDKKLAIEGQCHVYTQDVQAVKLSPNLQASAIYYKTKLCVHNFTMYNLSTHDAVCYWFDESDASLEASVFASCIVDQLRRTLDKKSLPIILFSDGCCAQNRNSALSNALLRLAIEKQVMITQKYLEKGHTQMECDSVHSAIECRLKGREIYLPSQYADITLKARTVPIPYECRTVDYSFFTDYSKHLIYKSIRPGKKTNDPTVTDLRVLVYKPDGTIWYKLNFKDPLQLLPQRATKLSDIVGLGALPKLYTAKIPISHRKFKDLQDLKAVLPANCHSFYDNLPFKA</sequence>
<proteinExistence type="predicted"/>
<reference evidence="1" key="1">
    <citation type="submission" date="2023-03" db="EMBL/GenBank/DDBJ databases">
        <title>Chromosome-level genomes of two armyworms, Mythimna separata and Mythimna loreyi, provide insights into the biosynthesis and reception of sex pheromones.</title>
        <authorList>
            <person name="Zhao H."/>
        </authorList>
    </citation>
    <scope>NUCLEOTIDE SEQUENCE</scope>
    <source>
        <strain evidence="1">BeijingLab</strain>
    </source>
</reference>
<dbReference type="Proteomes" id="UP001231649">
    <property type="component" value="Chromosome 19"/>
</dbReference>
<name>A0ACC2QRT9_9NEOP</name>
<gene>
    <name evidence="1" type="ORF">PYW08_006470</name>
</gene>
<organism evidence="1 2">
    <name type="scientific">Mythimna loreyi</name>
    <dbReference type="NCBI Taxonomy" id="667449"/>
    <lineage>
        <taxon>Eukaryota</taxon>
        <taxon>Metazoa</taxon>
        <taxon>Ecdysozoa</taxon>
        <taxon>Arthropoda</taxon>
        <taxon>Hexapoda</taxon>
        <taxon>Insecta</taxon>
        <taxon>Pterygota</taxon>
        <taxon>Neoptera</taxon>
        <taxon>Endopterygota</taxon>
        <taxon>Lepidoptera</taxon>
        <taxon>Glossata</taxon>
        <taxon>Ditrysia</taxon>
        <taxon>Noctuoidea</taxon>
        <taxon>Noctuidae</taxon>
        <taxon>Noctuinae</taxon>
        <taxon>Hadenini</taxon>
        <taxon>Mythimna</taxon>
    </lineage>
</organism>
<keyword evidence="2" id="KW-1185">Reference proteome</keyword>
<evidence type="ECO:0000313" key="2">
    <source>
        <dbReference type="Proteomes" id="UP001231649"/>
    </source>
</evidence>